<evidence type="ECO:0000313" key="2">
    <source>
        <dbReference type="EMBL" id="MBS7527911.1"/>
    </source>
</evidence>
<feature type="transmembrane region" description="Helical" evidence="1">
    <location>
        <begin position="26"/>
        <end position="47"/>
    </location>
</feature>
<comment type="caution">
    <text evidence="2">The sequence shown here is derived from an EMBL/GenBank/DDBJ whole genome shotgun (WGS) entry which is preliminary data.</text>
</comment>
<feature type="transmembrane region" description="Helical" evidence="1">
    <location>
        <begin position="59"/>
        <end position="80"/>
    </location>
</feature>
<dbReference type="Proteomes" id="UP000746471">
    <property type="component" value="Unassembled WGS sequence"/>
</dbReference>
<accession>A0ABS5PTN1</accession>
<evidence type="ECO:0008006" key="4">
    <source>
        <dbReference type="Google" id="ProtNLM"/>
    </source>
</evidence>
<name>A0ABS5PTN1_9FIRM</name>
<organism evidence="2 3">
    <name type="scientific">Fusibacter paucivorans</name>
    <dbReference type="NCBI Taxonomy" id="76009"/>
    <lineage>
        <taxon>Bacteria</taxon>
        <taxon>Bacillati</taxon>
        <taxon>Bacillota</taxon>
        <taxon>Clostridia</taxon>
        <taxon>Eubacteriales</taxon>
        <taxon>Eubacteriales Family XII. Incertae Sedis</taxon>
        <taxon>Fusibacter</taxon>
    </lineage>
</organism>
<evidence type="ECO:0000256" key="1">
    <source>
        <dbReference type="SAM" id="Phobius"/>
    </source>
</evidence>
<keyword evidence="1" id="KW-0812">Transmembrane</keyword>
<sequence length="193" mass="22196">MKMEINVLSRQVDLRRAQMKVLISKYANRPSVFALCFAMAAIVYYMLVRHQTVDKVAALPLAIYAPIIVLYTVFHILRLIKRRDLATYQIDIDGTAVSFQNLSNVTEDHLTAPVTVDIKQIENIEKTEGGYILTFIKTGLNELDDATFRALEAMSLVKFDTPEAYIFVPRMSFETYYALKRFDRWLNDCQLVA</sequence>
<proteinExistence type="predicted"/>
<gene>
    <name evidence="2" type="ORF">KHM83_14595</name>
</gene>
<keyword evidence="1" id="KW-1133">Transmembrane helix</keyword>
<dbReference type="EMBL" id="JAHBCL010000027">
    <property type="protein sequence ID" value="MBS7527911.1"/>
    <property type="molecule type" value="Genomic_DNA"/>
</dbReference>
<protein>
    <recommendedName>
        <fullName evidence="4">YcxB-like protein</fullName>
    </recommendedName>
</protein>
<evidence type="ECO:0000313" key="3">
    <source>
        <dbReference type="Proteomes" id="UP000746471"/>
    </source>
</evidence>
<reference evidence="2 3" key="1">
    <citation type="submission" date="2021-05" db="EMBL/GenBank/DDBJ databases">
        <title>Fusibacter ferrireducens sp. nov., an anaerobic, sulfur- and Fe-reducing bacterium isolated from the mangrove sediment.</title>
        <authorList>
            <person name="Qiu D."/>
        </authorList>
    </citation>
    <scope>NUCLEOTIDE SEQUENCE [LARGE SCALE GENOMIC DNA]</scope>
    <source>
        <strain evidence="2 3">DSM 12116</strain>
    </source>
</reference>
<dbReference type="RefSeq" id="WP_213237771.1">
    <property type="nucleotide sequence ID" value="NZ_JAHBCL010000027.1"/>
</dbReference>
<keyword evidence="1" id="KW-0472">Membrane</keyword>
<keyword evidence="3" id="KW-1185">Reference proteome</keyword>